<sequence length="341" mass="39022">MASFFTAQRFKKELKEILILTLLGIANGFLLCNDCMTSPDKLMASVAICMLFWVLMYKGNIYISHLIDKKISWLDQPVKRLIIGVAGHAAFTSLAALLIIDLTGKIFNLQWRNISTTVMYSTGIAILVSLVLHSYKFLISWRQVAIEAERVKKEAAVSKYESLKNQVNPHFLFNSLNALTTLVYEDQDVAAKFIKKLSEVYRYVLESKDMELVPLATEIKFVEAYIFLQKIRYENDLDFEVLINGTQHMIIPLSVQMLVENAIKHNTISAEEPLHISIRENDGFLEVVNNLQRKNIIKEESSHTGLDNIKARFAFVSDAEVQITDHNHEFKVRLPLIKLKK</sequence>
<organism evidence="3 4">
    <name type="scientific">Fulvivirga sediminis</name>
    <dbReference type="NCBI Taxonomy" id="2803949"/>
    <lineage>
        <taxon>Bacteria</taxon>
        <taxon>Pseudomonadati</taxon>
        <taxon>Bacteroidota</taxon>
        <taxon>Cytophagia</taxon>
        <taxon>Cytophagales</taxon>
        <taxon>Fulvivirgaceae</taxon>
        <taxon>Fulvivirga</taxon>
    </lineage>
</organism>
<dbReference type="GO" id="GO:0000155">
    <property type="term" value="F:phosphorelay sensor kinase activity"/>
    <property type="evidence" value="ECO:0007669"/>
    <property type="project" value="InterPro"/>
</dbReference>
<protein>
    <submittedName>
        <fullName evidence="3">Histidine kinase</fullName>
    </submittedName>
</protein>
<dbReference type="Proteomes" id="UP000659388">
    <property type="component" value="Unassembled WGS sequence"/>
</dbReference>
<evidence type="ECO:0000313" key="3">
    <source>
        <dbReference type="EMBL" id="MBL3657562.1"/>
    </source>
</evidence>
<dbReference type="Pfam" id="PF06580">
    <property type="entry name" value="His_kinase"/>
    <property type="match status" value="1"/>
</dbReference>
<dbReference type="InterPro" id="IPR050640">
    <property type="entry name" value="Bact_2-comp_sensor_kinase"/>
</dbReference>
<feature type="domain" description="Signal transduction histidine kinase internal region" evidence="2">
    <location>
        <begin position="159"/>
        <end position="236"/>
    </location>
</feature>
<dbReference type="InterPro" id="IPR010559">
    <property type="entry name" value="Sig_transdc_His_kin_internal"/>
</dbReference>
<dbReference type="AlphaFoldDB" id="A0A937F9N7"/>
<accession>A0A937F9N7</accession>
<dbReference type="PANTHER" id="PTHR34220:SF7">
    <property type="entry name" value="SENSOR HISTIDINE KINASE YPDA"/>
    <property type="match status" value="1"/>
</dbReference>
<dbReference type="PANTHER" id="PTHR34220">
    <property type="entry name" value="SENSOR HISTIDINE KINASE YPDA"/>
    <property type="match status" value="1"/>
</dbReference>
<evidence type="ECO:0000313" key="4">
    <source>
        <dbReference type="Proteomes" id="UP000659388"/>
    </source>
</evidence>
<dbReference type="EMBL" id="JAESIY010000008">
    <property type="protein sequence ID" value="MBL3657562.1"/>
    <property type="molecule type" value="Genomic_DNA"/>
</dbReference>
<reference evidence="3" key="1">
    <citation type="submission" date="2021-01" db="EMBL/GenBank/DDBJ databases">
        <title>Fulvivirga kasyanovii gen. nov., sp nov., a novel member of the phylum Bacteroidetes isolated from seawater in a mussel farm.</title>
        <authorList>
            <person name="Zhao L.-H."/>
            <person name="Wang Z.-J."/>
        </authorList>
    </citation>
    <scope>NUCLEOTIDE SEQUENCE</scope>
    <source>
        <strain evidence="3">2943</strain>
    </source>
</reference>
<dbReference type="GO" id="GO:0016020">
    <property type="term" value="C:membrane"/>
    <property type="evidence" value="ECO:0007669"/>
    <property type="project" value="InterPro"/>
</dbReference>
<keyword evidence="3" id="KW-0418">Kinase</keyword>
<keyword evidence="1" id="KW-0472">Membrane</keyword>
<keyword evidence="3" id="KW-0808">Transferase</keyword>
<comment type="caution">
    <text evidence="3">The sequence shown here is derived from an EMBL/GenBank/DDBJ whole genome shotgun (WGS) entry which is preliminary data.</text>
</comment>
<gene>
    <name evidence="3" type="ORF">JL102_15545</name>
</gene>
<keyword evidence="1" id="KW-1133">Transmembrane helix</keyword>
<keyword evidence="4" id="KW-1185">Reference proteome</keyword>
<evidence type="ECO:0000259" key="2">
    <source>
        <dbReference type="Pfam" id="PF06580"/>
    </source>
</evidence>
<proteinExistence type="predicted"/>
<feature type="transmembrane region" description="Helical" evidence="1">
    <location>
        <begin position="114"/>
        <end position="132"/>
    </location>
</feature>
<name>A0A937F9N7_9BACT</name>
<keyword evidence="1" id="KW-0812">Transmembrane</keyword>
<dbReference type="RefSeq" id="WP_202245346.1">
    <property type="nucleotide sequence ID" value="NZ_JAESIY010000008.1"/>
</dbReference>
<feature type="transmembrane region" description="Helical" evidence="1">
    <location>
        <begin position="81"/>
        <end position="102"/>
    </location>
</feature>
<feature type="transmembrane region" description="Helical" evidence="1">
    <location>
        <begin position="42"/>
        <end position="60"/>
    </location>
</feature>
<evidence type="ECO:0000256" key="1">
    <source>
        <dbReference type="SAM" id="Phobius"/>
    </source>
</evidence>